<sequence length="91" mass="9861">MGLNGTKKNGLFSTLEASGLANWHYIPSMGTGLPKSVFQGALFSRHKENTAVCSETYSLCGNLSTATLRGYNEQLGLLAWRQTFSLMGPKC</sequence>
<protein>
    <submittedName>
        <fullName evidence="1">Uncharacterized protein</fullName>
    </submittedName>
</protein>
<gene>
    <name evidence="1" type="ORF">CAUJ_LOCUS8197</name>
</gene>
<proteinExistence type="predicted"/>
<reference evidence="1" key="1">
    <citation type="submission" date="2020-10" db="EMBL/GenBank/DDBJ databases">
        <authorList>
            <person name="Kikuchi T."/>
        </authorList>
    </citation>
    <scope>NUCLEOTIDE SEQUENCE</scope>
    <source>
        <strain evidence="1">NKZ352</strain>
    </source>
</reference>
<dbReference type="Proteomes" id="UP000835052">
    <property type="component" value="Unassembled WGS sequence"/>
</dbReference>
<keyword evidence="2" id="KW-1185">Reference proteome</keyword>
<organism evidence="1 2">
    <name type="scientific">Caenorhabditis auriculariae</name>
    <dbReference type="NCBI Taxonomy" id="2777116"/>
    <lineage>
        <taxon>Eukaryota</taxon>
        <taxon>Metazoa</taxon>
        <taxon>Ecdysozoa</taxon>
        <taxon>Nematoda</taxon>
        <taxon>Chromadorea</taxon>
        <taxon>Rhabditida</taxon>
        <taxon>Rhabditina</taxon>
        <taxon>Rhabditomorpha</taxon>
        <taxon>Rhabditoidea</taxon>
        <taxon>Rhabditidae</taxon>
        <taxon>Peloderinae</taxon>
        <taxon>Caenorhabditis</taxon>
    </lineage>
</organism>
<evidence type="ECO:0000313" key="1">
    <source>
        <dbReference type="EMBL" id="CAD6192278.1"/>
    </source>
</evidence>
<name>A0A8S1HDB5_9PELO</name>
<accession>A0A8S1HDB5</accession>
<dbReference type="EMBL" id="CAJGYM010000026">
    <property type="protein sequence ID" value="CAD6192278.1"/>
    <property type="molecule type" value="Genomic_DNA"/>
</dbReference>
<dbReference type="AlphaFoldDB" id="A0A8S1HDB5"/>
<comment type="caution">
    <text evidence="1">The sequence shown here is derived from an EMBL/GenBank/DDBJ whole genome shotgun (WGS) entry which is preliminary data.</text>
</comment>
<evidence type="ECO:0000313" key="2">
    <source>
        <dbReference type="Proteomes" id="UP000835052"/>
    </source>
</evidence>